<protein>
    <recommendedName>
        <fullName evidence="3">Transmembrane protein</fullName>
    </recommendedName>
</protein>
<feature type="transmembrane region" description="Helical" evidence="1">
    <location>
        <begin position="219"/>
        <end position="238"/>
    </location>
</feature>
<feature type="transmembrane region" description="Helical" evidence="1">
    <location>
        <begin position="12"/>
        <end position="35"/>
    </location>
</feature>
<dbReference type="AlphaFoldDB" id="A0A0K2T5L6"/>
<organism evidence="2">
    <name type="scientific">Lepeophtheirus salmonis</name>
    <name type="common">Salmon louse</name>
    <name type="synonym">Caligus salmonis</name>
    <dbReference type="NCBI Taxonomy" id="72036"/>
    <lineage>
        <taxon>Eukaryota</taxon>
        <taxon>Metazoa</taxon>
        <taxon>Ecdysozoa</taxon>
        <taxon>Arthropoda</taxon>
        <taxon>Crustacea</taxon>
        <taxon>Multicrustacea</taxon>
        <taxon>Hexanauplia</taxon>
        <taxon>Copepoda</taxon>
        <taxon>Siphonostomatoida</taxon>
        <taxon>Caligidae</taxon>
        <taxon>Lepeophtheirus</taxon>
    </lineage>
</organism>
<name>A0A0K2T5L6_LEPSM</name>
<feature type="non-terminal residue" evidence="2">
    <location>
        <position position="392"/>
    </location>
</feature>
<evidence type="ECO:0000313" key="2">
    <source>
        <dbReference type="EMBL" id="CDW20857.1"/>
    </source>
</evidence>
<keyword evidence="1" id="KW-0472">Membrane</keyword>
<dbReference type="OrthoDB" id="10621186at2759"/>
<reference evidence="2" key="1">
    <citation type="submission" date="2014-05" db="EMBL/GenBank/DDBJ databases">
        <authorList>
            <person name="Chronopoulou M."/>
        </authorList>
    </citation>
    <scope>NUCLEOTIDE SEQUENCE</scope>
    <source>
        <tissue evidence="2">Whole organism</tissue>
    </source>
</reference>
<keyword evidence="1" id="KW-1133">Transmembrane helix</keyword>
<accession>A0A0K2T5L6</accession>
<keyword evidence="1" id="KW-0812">Transmembrane</keyword>
<evidence type="ECO:0008006" key="3">
    <source>
        <dbReference type="Google" id="ProtNLM"/>
    </source>
</evidence>
<feature type="transmembrane region" description="Helical" evidence="1">
    <location>
        <begin position="61"/>
        <end position="81"/>
    </location>
</feature>
<sequence length="392" mass="45000">MCCSSKPKPSLIITLVVINILVSSATSVLMFILTYPGDECLLFTSVRGHALIYGNPVGCNYVSYGHCFLIASAIFLLIYVSRSNKRDESTRGQSQISVRFPRISSSFAIGFALFIFFFSLLISAVSLAGYLTSCNELHYEAKNQLYARLTIGNPYRFLQMSCSSLFSDDDFHNRFHHDHYEYSGMFYGQNRGYKHGRVHNVVQDHEHLLPLQIALEGSLAASFFSWFIWLIISIFMFLNRTKKPSFDEFTDVYGNQVPHILNEDVTQITQIPQDEIIYHEQQLQQQQNPYFHQSIPSVMYSTLQPQLLNQNITPGLYIPQQQTPLMNRSVTPVFYQQQKQQIQQQQDPLMNQNMQPEMYNEQYTSSMSAASTLPLQSELVQNLNLFNHAGIK</sequence>
<dbReference type="EMBL" id="HACA01003496">
    <property type="protein sequence ID" value="CDW20857.1"/>
    <property type="molecule type" value="Transcribed_RNA"/>
</dbReference>
<evidence type="ECO:0000256" key="1">
    <source>
        <dbReference type="SAM" id="Phobius"/>
    </source>
</evidence>
<feature type="transmembrane region" description="Helical" evidence="1">
    <location>
        <begin position="107"/>
        <end position="131"/>
    </location>
</feature>
<proteinExistence type="predicted"/>